<feature type="domain" description="Heparan-alpha-glucosaminide N-acetyltransferase catalytic" evidence="2">
    <location>
        <begin position="8"/>
        <end position="220"/>
    </location>
</feature>
<sequence>MKANTPQRFDSVDALRGITVAAMLLVNNPGDWGHVYAPLLHSEWNGCTPTDLVFPFFLFIVGVSIALGIVPRVEAGADLASLRRAVLLRATKIIGLGLLLHLLAFWLLDKPWFRPWGVLQRIGLCFAVAGMLATLTRAKAQWTIIALLLLGYWASLVAGGSLAPWDNLASRLDAALLGPLAYQFDAASGRGHDPEGLLSTLPAIATTLLGVRAGQWLRGGDVKRLLLAAVIAMAAGFAWSYWFPFNKNLWTSSYALWTAGWAMLALVLCHALIDERKWPALGRRFGANAIAAYVGSAAMVYALAGLGWWEPIYRVGFSQWMSPRFGPYLPSLAFALAFVGLWWGVVYWMDRRRWYLKL</sequence>
<feature type="transmembrane region" description="Helical" evidence="1">
    <location>
        <begin position="85"/>
        <end position="106"/>
    </location>
</feature>
<dbReference type="PANTHER" id="PTHR31061">
    <property type="entry name" value="LD22376P"/>
    <property type="match status" value="1"/>
</dbReference>
<dbReference type="Pfam" id="PF07786">
    <property type="entry name" value="HGSNAT_cat"/>
    <property type="match status" value="1"/>
</dbReference>
<evidence type="ECO:0000313" key="4">
    <source>
        <dbReference type="Proteomes" id="UP001254759"/>
    </source>
</evidence>
<dbReference type="GO" id="GO:0016746">
    <property type="term" value="F:acyltransferase activity"/>
    <property type="evidence" value="ECO:0007669"/>
    <property type="project" value="UniProtKB-KW"/>
</dbReference>
<keyword evidence="1" id="KW-0472">Membrane</keyword>
<proteinExistence type="predicted"/>
<feature type="transmembrane region" description="Helical" evidence="1">
    <location>
        <begin position="225"/>
        <end position="242"/>
    </location>
</feature>
<reference evidence="3 4" key="1">
    <citation type="submission" date="2023-07" db="EMBL/GenBank/DDBJ databases">
        <title>Sorghum-associated microbial communities from plants grown in Nebraska, USA.</title>
        <authorList>
            <person name="Schachtman D."/>
        </authorList>
    </citation>
    <scope>NUCLEOTIDE SEQUENCE [LARGE SCALE GENOMIC DNA]</scope>
    <source>
        <strain evidence="3 4">BE107</strain>
    </source>
</reference>
<feature type="transmembrane region" description="Helical" evidence="1">
    <location>
        <begin position="254"/>
        <end position="273"/>
    </location>
</feature>
<dbReference type="InterPro" id="IPR012429">
    <property type="entry name" value="HGSNAT_cat"/>
</dbReference>
<keyword evidence="1" id="KW-0812">Transmembrane</keyword>
<dbReference type="PANTHER" id="PTHR31061:SF24">
    <property type="entry name" value="LD22376P"/>
    <property type="match status" value="1"/>
</dbReference>
<name>A0ABU1RS39_9GAMM</name>
<evidence type="ECO:0000259" key="2">
    <source>
        <dbReference type="Pfam" id="PF07786"/>
    </source>
</evidence>
<organism evidence="3 4">
    <name type="scientific">Pseudoxanthomonas sacheonensis</name>
    <dbReference type="NCBI Taxonomy" id="443615"/>
    <lineage>
        <taxon>Bacteria</taxon>
        <taxon>Pseudomonadati</taxon>
        <taxon>Pseudomonadota</taxon>
        <taxon>Gammaproteobacteria</taxon>
        <taxon>Lysobacterales</taxon>
        <taxon>Lysobacteraceae</taxon>
        <taxon>Pseudoxanthomonas</taxon>
    </lineage>
</organism>
<feature type="transmembrane region" description="Helical" evidence="1">
    <location>
        <begin position="328"/>
        <end position="349"/>
    </location>
</feature>
<evidence type="ECO:0000256" key="1">
    <source>
        <dbReference type="SAM" id="Phobius"/>
    </source>
</evidence>
<dbReference type="RefSeq" id="WP_310092542.1">
    <property type="nucleotide sequence ID" value="NZ_JAVDTT010000002.1"/>
</dbReference>
<accession>A0ABU1RS39</accession>
<feature type="transmembrane region" description="Helical" evidence="1">
    <location>
        <begin position="196"/>
        <end position="213"/>
    </location>
</feature>
<gene>
    <name evidence="3" type="ORF">J2W94_001888</name>
</gene>
<keyword evidence="1" id="KW-1133">Transmembrane helix</keyword>
<feature type="transmembrane region" description="Helical" evidence="1">
    <location>
        <begin position="142"/>
        <end position="163"/>
    </location>
</feature>
<feature type="transmembrane region" description="Helical" evidence="1">
    <location>
        <begin position="52"/>
        <end position="73"/>
    </location>
</feature>
<comment type="caution">
    <text evidence="3">The sequence shown here is derived from an EMBL/GenBank/DDBJ whole genome shotgun (WGS) entry which is preliminary data.</text>
</comment>
<keyword evidence="3" id="KW-0012">Acyltransferase</keyword>
<keyword evidence="4" id="KW-1185">Reference proteome</keyword>
<dbReference type="EMBL" id="JAVDTT010000002">
    <property type="protein sequence ID" value="MDR6841603.1"/>
    <property type="molecule type" value="Genomic_DNA"/>
</dbReference>
<dbReference type="Proteomes" id="UP001254759">
    <property type="component" value="Unassembled WGS sequence"/>
</dbReference>
<evidence type="ECO:0000313" key="3">
    <source>
        <dbReference type="EMBL" id="MDR6841603.1"/>
    </source>
</evidence>
<feature type="transmembrane region" description="Helical" evidence="1">
    <location>
        <begin position="285"/>
        <end position="308"/>
    </location>
</feature>
<feature type="transmembrane region" description="Helical" evidence="1">
    <location>
        <begin position="118"/>
        <end position="135"/>
    </location>
</feature>
<protein>
    <submittedName>
        <fullName evidence="3">Acyltransferase</fullName>
    </submittedName>
</protein>
<keyword evidence="3" id="KW-0808">Transferase</keyword>